<evidence type="ECO:0000256" key="1">
    <source>
        <dbReference type="ARBA" id="ARBA00004141"/>
    </source>
</evidence>
<evidence type="ECO:0000256" key="7">
    <source>
        <dbReference type="ARBA" id="ARBA00023170"/>
    </source>
</evidence>
<dbReference type="PANTHER" id="PTHR24238">
    <property type="entry name" value="G-PROTEIN COUPLED RECEPTOR"/>
    <property type="match status" value="1"/>
</dbReference>
<comment type="subcellular location">
    <subcellularLocation>
        <location evidence="1">Membrane</location>
        <topology evidence="1">Multi-pass membrane protein</topology>
    </subcellularLocation>
</comment>
<evidence type="ECO:0000256" key="8">
    <source>
        <dbReference type="ARBA" id="ARBA00023224"/>
    </source>
</evidence>
<dbReference type="PRINTS" id="PR00237">
    <property type="entry name" value="GPCRRHODOPSN"/>
</dbReference>
<reference evidence="12" key="1">
    <citation type="submission" date="2020-11" db="EMBL/GenBank/DDBJ databases">
        <authorList>
            <person name="Tran Van P."/>
        </authorList>
    </citation>
    <scope>NUCLEOTIDE SEQUENCE</scope>
</reference>
<evidence type="ECO:0000256" key="2">
    <source>
        <dbReference type="ARBA" id="ARBA00010663"/>
    </source>
</evidence>
<keyword evidence="6 10" id="KW-0472">Membrane</keyword>
<accession>A0A7R9IZL7</accession>
<keyword evidence="5" id="KW-0297">G-protein coupled receptor</keyword>
<dbReference type="GO" id="GO:0005886">
    <property type="term" value="C:plasma membrane"/>
    <property type="evidence" value="ECO:0007669"/>
    <property type="project" value="TreeGrafter"/>
</dbReference>
<evidence type="ECO:0000256" key="6">
    <source>
        <dbReference type="ARBA" id="ARBA00023136"/>
    </source>
</evidence>
<evidence type="ECO:0000256" key="5">
    <source>
        <dbReference type="ARBA" id="ARBA00023040"/>
    </source>
</evidence>
<dbReference type="Gene3D" id="1.20.1070.10">
    <property type="entry name" value="Rhodopsin 7-helix transmembrane proteins"/>
    <property type="match status" value="1"/>
</dbReference>
<dbReference type="EMBL" id="OE179854">
    <property type="protein sequence ID" value="CAD7569915.1"/>
    <property type="molecule type" value="Genomic_DNA"/>
</dbReference>
<feature type="compositionally biased region" description="Polar residues" evidence="9">
    <location>
        <begin position="1"/>
        <end position="30"/>
    </location>
</feature>
<evidence type="ECO:0000256" key="3">
    <source>
        <dbReference type="ARBA" id="ARBA00022692"/>
    </source>
</evidence>
<organism evidence="12">
    <name type="scientific">Timema californicum</name>
    <name type="common">California timema</name>
    <name type="synonym">Walking stick</name>
    <dbReference type="NCBI Taxonomy" id="61474"/>
    <lineage>
        <taxon>Eukaryota</taxon>
        <taxon>Metazoa</taxon>
        <taxon>Ecdysozoa</taxon>
        <taxon>Arthropoda</taxon>
        <taxon>Hexapoda</taxon>
        <taxon>Insecta</taxon>
        <taxon>Pterygota</taxon>
        <taxon>Neoptera</taxon>
        <taxon>Polyneoptera</taxon>
        <taxon>Phasmatodea</taxon>
        <taxon>Timematodea</taxon>
        <taxon>Timematoidea</taxon>
        <taxon>Timematidae</taxon>
        <taxon>Timema</taxon>
    </lineage>
</organism>
<dbReference type="GO" id="GO:0008188">
    <property type="term" value="F:neuropeptide receptor activity"/>
    <property type="evidence" value="ECO:0007669"/>
    <property type="project" value="TreeGrafter"/>
</dbReference>
<evidence type="ECO:0000256" key="4">
    <source>
        <dbReference type="ARBA" id="ARBA00022989"/>
    </source>
</evidence>
<feature type="transmembrane region" description="Helical" evidence="10">
    <location>
        <begin position="223"/>
        <end position="244"/>
    </location>
</feature>
<evidence type="ECO:0000256" key="9">
    <source>
        <dbReference type="SAM" id="MobiDB-lite"/>
    </source>
</evidence>
<feature type="compositionally biased region" description="Low complexity" evidence="9">
    <location>
        <begin position="373"/>
        <end position="389"/>
    </location>
</feature>
<evidence type="ECO:0000256" key="10">
    <source>
        <dbReference type="SAM" id="Phobius"/>
    </source>
</evidence>
<sequence length="389" mass="42563">MQVERASSSATVNEVVLTNNNMNGSDSTVTPPLRKHRFVKNSHQNLVTRNPTLATVKCSGRDRNQRVTTVKLWLIKGMVQVRLPKSRNVLGATYKSRQPVSTHVPMPISAQTQCLLPPDSMRLTAGVSTSVPDDACAKDAPESNSTTCDETSVEANVSSYTFSRQAIRSNYMDKSIEAKKKVIRMLFVVVAEFFVCWAPLHVLNTWYLFSPEVVYKHVGSTGVSLVQLLAYISSCCNPITYCFMNRKFRQSFLGIFDCYHCLGGAGSCPSRLSGAPRDGAGVCAVGNNNSDVSGNESTVFAGRASGAGRSVCRAKSSTRRFVPEVVVLEAEDRPRTGHVVEAPGDDDESFRYRITWKSSGHPHPQRINNPTPSSSSSCARSISFSDLYS</sequence>
<dbReference type="InterPro" id="IPR000276">
    <property type="entry name" value="GPCR_Rhodpsn"/>
</dbReference>
<dbReference type="PROSITE" id="PS50262">
    <property type="entry name" value="G_PROTEIN_RECEP_F1_2"/>
    <property type="match status" value="1"/>
</dbReference>
<name>A0A7R9IZL7_TIMCA</name>
<comment type="similarity">
    <text evidence="2">Belongs to the G-protein coupled receptor 1 family.</text>
</comment>
<proteinExistence type="inferred from homology"/>
<dbReference type="PANTHER" id="PTHR24238:SF46">
    <property type="entry name" value="GASTRIN_CHOLECYSTOKININ TYPE B RECEPTOR"/>
    <property type="match status" value="1"/>
</dbReference>
<keyword evidence="7" id="KW-0675">Receptor</keyword>
<evidence type="ECO:0000313" key="12">
    <source>
        <dbReference type="EMBL" id="CAD7569915.1"/>
    </source>
</evidence>
<keyword evidence="4 10" id="KW-1133">Transmembrane helix</keyword>
<dbReference type="Pfam" id="PF00001">
    <property type="entry name" value="7tm_1"/>
    <property type="match status" value="1"/>
</dbReference>
<feature type="domain" description="G-protein coupled receptors family 1 profile" evidence="11">
    <location>
        <begin position="153"/>
        <end position="241"/>
    </location>
</feature>
<gene>
    <name evidence="12" type="ORF">TCMB3V08_LOCUS2636</name>
</gene>
<keyword evidence="8" id="KW-0807">Transducer</keyword>
<feature type="region of interest" description="Disordered" evidence="9">
    <location>
        <begin position="357"/>
        <end position="389"/>
    </location>
</feature>
<protein>
    <submittedName>
        <fullName evidence="12">(California timema) hypothetical protein</fullName>
    </submittedName>
</protein>
<keyword evidence="3 10" id="KW-0812">Transmembrane</keyword>
<dbReference type="AlphaFoldDB" id="A0A7R9IZL7"/>
<dbReference type="SUPFAM" id="SSF81321">
    <property type="entry name" value="Family A G protein-coupled receptor-like"/>
    <property type="match status" value="1"/>
</dbReference>
<evidence type="ECO:0000259" key="11">
    <source>
        <dbReference type="PROSITE" id="PS50262"/>
    </source>
</evidence>
<dbReference type="InterPro" id="IPR017452">
    <property type="entry name" value="GPCR_Rhodpsn_7TM"/>
</dbReference>
<feature type="transmembrane region" description="Helical" evidence="10">
    <location>
        <begin position="182"/>
        <end position="203"/>
    </location>
</feature>
<feature type="region of interest" description="Disordered" evidence="9">
    <location>
        <begin position="1"/>
        <end position="31"/>
    </location>
</feature>